<name>A0A5C7FKU3_9BACT</name>
<evidence type="ECO:0000256" key="1">
    <source>
        <dbReference type="ARBA" id="ARBA00004496"/>
    </source>
</evidence>
<comment type="subcellular location">
    <subcellularLocation>
        <location evidence="1 10">Cytoplasm</location>
    </subcellularLocation>
</comment>
<protein>
    <recommendedName>
        <fullName evidence="3 10">Beta sliding clamp</fullName>
    </recommendedName>
</protein>
<comment type="similarity">
    <text evidence="2 10">Belongs to the beta sliding clamp family.</text>
</comment>
<reference evidence="14 15" key="1">
    <citation type="submission" date="2019-08" db="EMBL/GenBank/DDBJ databases">
        <title>Lewinella sp. strain SSH13 Genome sequencing and assembly.</title>
        <authorList>
            <person name="Kim I."/>
        </authorList>
    </citation>
    <scope>NUCLEOTIDE SEQUENCE [LARGE SCALE GENOMIC DNA]</scope>
    <source>
        <strain evidence="14 15">SSH13</strain>
    </source>
</reference>
<feature type="domain" description="DNA polymerase III beta sliding clamp central" evidence="12">
    <location>
        <begin position="133"/>
        <end position="243"/>
    </location>
</feature>
<accession>A0A5C7FKU3</accession>
<evidence type="ECO:0000256" key="6">
    <source>
        <dbReference type="ARBA" id="ARBA00022695"/>
    </source>
</evidence>
<comment type="function">
    <text evidence="10">Confers DNA tethering and processivity to DNA polymerases and other proteins. Acts as a clamp, forming a ring around DNA (a reaction catalyzed by the clamp-loading complex) which diffuses in an ATP-independent manner freely and bidirectionally along dsDNA. Initially characterized for its ability to contact the catalytic subunit of DNA polymerase III (Pol III), a complex, multichain enzyme responsible for most of the replicative synthesis in bacteria; Pol III exhibits 3'-5' exonuclease proofreading activity. The beta chain is required for initiation of replication as well as for processivity of DNA replication.</text>
</comment>
<dbReference type="RefSeq" id="WP_147932380.1">
    <property type="nucleotide sequence ID" value="NZ_VOXD01000038.1"/>
</dbReference>
<dbReference type="NCBIfam" id="TIGR00663">
    <property type="entry name" value="dnan"/>
    <property type="match status" value="1"/>
</dbReference>
<evidence type="ECO:0000256" key="9">
    <source>
        <dbReference type="ARBA" id="ARBA00023125"/>
    </source>
</evidence>
<evidence type="ECO:0000256" key="7">
    <source>
        <dbReference type="ARBA" id="ARBA00022705"/>
    </source>
</evidence>
<comment type="caution">
    <text evidence="14">The sequence shown here is derived from an EMBL/GenBank/DDBJ whole genome shotgun (WGS) entry which is preliminary data.</text>
</comment>
<dbReference type="Gene3D" id="3.70.10.10">
    <property type="match status" value="1"/>
</dbReference>
<dbReference type="Gene3D" id="3.10.150.10">
    <property type="entry name" value="DNA Polymerase III, subunit A, domain 2"/>
    <property type="match status" value="1"/>
</dbReference>
<dbReference type="Proteomes" id="UP000321907">
    <property type="component" value="Unassembled WGS sequence"/>
</dbReference>
<evidence type="ECO:0000259" key="11">
    <source>
        <dbReference type="Pfam" id="PF00712"/>
    </source>
</evidence>
<proteinExistence type="inferred from homology"/>
<keyword evidence="9" id="KW-0238">DNA-binding</keyword>
<dbReference type="InterPro" id="IPR022637">
    <property type="entry name" value="DNA_polIII_beta_cen"/>
</dbReference>
<feature type="domain" description="DNA polymerase III beta sliding clamp N-terminal" evidence="11">
    <location>
        <begin position="1"/>
        <end position="120"/>
    </location>
</feature>
<dbReference type="GO" id="GO:0003677">
    <property type="term" value="F:DNA binding"/>
    <property type="evidence" value="ECO:0007669"/>
    <property type="project" value="UniProtKB-UniRule"/>
</dbReference>
<dbReference type="Pfam" id="PF02767">
    <property type="entry name" value="DNA_pol3_beta_2"/>
    <property type="match status" value="1"/>
</dbReference>
<dbReference type="InterPro" id="IPR022635">
    <property type="entry name" value="DNA_polIII_beta_C"/>
</dbReference>
<dbReference type="GO" id="GO:0003887">
    <property type="term" value="F:DNA-directed DNA polymerase activity"/>
    <property type="evidence" value="ECO:0007669"/>
    <property type="project" value="UniProtKB-UniRule"/>
</dbReference>
<dbReference type="InterPro" id="IPR046938">
    <property type="entry name" value="DNA_clamp_sf"/>
</dbReference>
<dbReference type="GO" id="GO:0008408">
    <property type="term" value="F:3'-5' exonuclease activity"/>
    <property type="evidence" value="ECO:0007669"/>
    <property type="project" value="InterPro"/>
</dbReference>
<evidence type="ECO:0000256" key="2">
    <source>
        <dbReference type="ARBA" id="ARBA00010752"/>
    </source>
</evidence>
<dbReference type="SUPFAM" id="SSF55979">
    <property type="entry name" value="DNA clamp"/>
    <property type="match status" value="3"/>
</dbReference>
<evidence type="ECO:0000259" key="12">
    <source>
        <dbReference type="Pfam" id="PF02767"/>
    </source>
</evidence>
<keyword evidence="8 10" id="KW-0239">DNA-directed DNA polymerase</keyword>
<dbReference type="GO" id="GO:0009360">
    <property type="term" value="C:DNA polymerase III complex"/>
    <property type="evidence" value="ECO:0007669"/>
    <property type="project" value="InterPro"/>
</dbReference>
<comment type="subunit">
    <text evidence="10">Forms a ring-shaped head-to-tail homodimer around DNA.</text>
</comment>
<feature type="domain" description="DNA polymerase III beta sliding clamp C-terminal" evidence="13">
    <location>
        <begin position="247"/>
        <end position="363"/>
    </location>
</feature>
<dbReference type="SMART" id="SM00480">
    <property type="entry name" value="POL3Bc"/>
    <property type="match status" value="1"/>
</dbReference>
<keyword evidence="15" id="KW-1185">Reference proteome</keyword>
<dbReference type="InterPro" id="IPR001001">
    <property type="entry name" value="DNA_polIII_beta"/>
</dbReference>
<dbReference type="GO" id="GO:0006271">
    <property type="term" value="P:DNA strand elongation involved in DNA replication"/>
    <property type="evidence" value="ECO:0007669"/>
    <property type="project" value="TreeGrafter"/>
</dbReference>
<dbReference type="OrthoDB" id="8421503at2"/>
<dbReference type="Pfam" id="PF00712">
    <property type="entry name" value="DNA_pol3_beta"/>
    <property type="match status" value="1"/>
</dbReference>
<dbReference type="PANTHER" id="PTHR30478">
    <property type="entry name" value="DNA POLYMERASE III SUBUNIT BETA"/>
    <property type="match status" value="1"/>
</dbReference>
<sequence length="372" mass="40018">MKFSVSSSDLQKKLTLAGGAISSNPVLPILEDFLFVIEGNQLTISATDLETSVTTSLEVNADGNGTVAVPAKILIDTLKALPQQPITFTIDDDNFGIKITSAYGSYKLAGENGEDYPDIPQPTDADEISVSSLALQEGITKTLFATSTDELRPAMTGVFFQVDFSKLVMVATDAHKLVKYSLSDITGEVTSSFIIPKKALNLLKGALPATDEQVSVSFDKANAFFAFGDNKLACRLIDARYPDYNAVIPVDNPNELLISRSDLQQSLKRIVIYANKTTNQVILTISDGSLTVSAQDLDFSNEATEQLACSYSGDPLTIGFNAKFLVEMLGVIEGEEIKLEMSTATRAGILLPTEQAGGQEIMMLVMPVMLSN</sequence>
<evidence type="ECO:0000313" key="15">
    <source>
        <dbReference type="Proteomes" id="UP000321907"/>
    </source>
</evidence>
<gene>
    <name evidence="14" type="primary">dnaN</name>
    <name evidence="14" type="ORF">FUA23_19150</name>
</gene>
<evidence type="ECO:0000313" key="14">
    <source>
        <dbReference type="EMBL" id="TXF86699.1"/>
    </source>
</evidence>
<keyword evidence="5 10" id="KW-0808">Transferase</keyword>
<dbReference type="PIRSF" id="PIRSF000804">
    <property type="entry name" value="DNA_pol_III_b"/>
    <property type="match status" value="1"/>
</dbReference>
<keyword evidence="7 10" id="KW-0235">DNA replication</keyword>
<evidence type="ECO:0000256" key="4">
    <source>
        <dbReference type="ARBA" id="ARBA00022490"/>
    </source>
</evidence>
<dbReference type="Pfam" id="PF02768">
    <property type="entry name" value="DNA_pol3_beta_3"/>
    <property type="match status" value="1"/>
</dbReference>
<keyword evidence="4 10" id="KW-0963">Cytoplasm</keyword>
<evidence type="ECO:0000256" key="8">
    <source>
        <dbReference type="ARBA" id="ARBA00022932"/>
    </source>
</evidence>
<dbReference type="InterPro" id="IPR022634">
    <property type="entry name" value="DNA_polIII_beta_N"/>
</dbReference>
<dbReference type="PANTHER" id="PTHR30478:SF0">
    <property type="entry name" value="BETA SLIDING CLAMP"/>
    <property type="match status" value="1"/>
</dbReference>
<evidence type="ECO:0000256" key="3">
    <source>
        <dbReference type="ARBA" id="ARBA00021035"/>
    </source>
</evidence>
<evidence type="ECO:0000256" key="5">
    <source>
        <dbReference type="ARBA" id="ARBA00022679"/>
    </source>
</evidence>
<keyword evidence="6 10" id="KW-0548">Nucleotidyltransferase</keyword>
<organism evidence="14 15">
    <name type="scientific">Neolewinella aurantiaca</name>
    <dbReference type="NCBI Taxonomy" id="2602767"/>
    <lineage>
        <taxon>Bacteria</taxon>
        <taxon>Pseudomonadati</taxon>
        <taxon>Bacteroidota</taxon>
        <taxon>Saprospiria</taxon>
        <taxon>Saprospirales</taxon>
        <taxon>Lewinellaceae</taxon>
        <taxon>Neolewinella</taxon>
    </lineage>
</organism>
<evidence type="ECO:0000256" key="10">
    <source>
        <dbReference type="PIRNR" id="PIRNR000804"/>
    </source>
</evidence>
<dbReference type="CDD" id="cd00140">
    <property type="entry name" value="beta_clamp"/>
    <property type="match status" value="1"/>
</dbReference>
<evidence type="ECO:0000259" key="13">
    <source>
        <dbReference type="Pfam" id="PF02768"/>
    </source>
</evidence>
<dbReference type="AlphaFoldDB" id="A0A5C7FKU3"/>
<dbReference type="EMBL" id="VOXD01000038">
    <property type="protein sequence ID" value="TXF86699.1"/>
    <property type="molecule type" value="Genomic_DNA"/>
</dbReference>
<dbReference type="GO" id="GO:0005737">
    <property type="term" value="C:cytoplasm"/>
    <property type="evidence" value="ECO:0007669"/>
    <property type="project" value="UniProtKB-SubCell"/>
</dbReference>